<dbReference type="InterPro" id="IPR006674">
    <property type="entry name" value="HD_domain"/>
</dbReference>
<dbReference type="PROSITE" id="PS51831">
    <property type="entry name" value="HD"/>
    <property type="match status" value="1"/>
</dbReference>
<dbReference type="InterPro" id="IPR003607">
    <property type="entry name" value="HD/PDEase_dom"/>
</dbReference>
<keyword evidence="4" id="KW-1185">Reference proteome</keyword>
<dbReference type="Pfam" id="PF01966">
    <property type="entry name" value="HD"/>
    <property type="match status" value="1"/>
</dbReference>
<dbReference type="InterPro" id="IPR050798">
    <property type="entry name" value="YhaM_exoribonuc/phosphodiest"/>
</dbReference>
<evidence type="ECO:0000313" key="4">
    <source>
        <dbReference type="Proteomes" id="UP000002366"/>
    </source>
</evidence>
<feature type="domain" description="HD" evidence="2">
    <location>
        <begin position="207"/>
        <end position="330"/>
    </location>
</feature>
<evidence type="ECO:0000259" key="2">
    <source>
        <dbReference type="PROSITE" id="PS51831"/>
    </source>
</evidence>
<dbReference type="Gene3D" id="1.10.3210.10">
    <property type="entry name" value="Hypothetical protein af1432"/>
    <property type="match status" value="1"/>
</dbReference>
<dbReference type="HOGENOM" id="CLU_056349_2_0_0"/>
<keyword evidence="1 3" id="KW-0378">Hydrolase</keyword>
<dbReference type="SMART" id="SM00471">
    <property type="entry name" value="HDc"/>
    <property type="match status" value="1"/>
</dbReference>
<accession>D5ED81</accession>
<evidence type="ECO:0000313" key="3">
    <source>
        <dbReference type="EMBL" id="ADE56513.1"/>
    </source>
</evidence>
<dbReference type="CDD" id="cd00077">
    <property type="entry name" value="HDc"/>
    <property type="match status" value="1"/>
</dbReference>
<dbReference type="GO" id="GO:0031125">
    <property type="term" value="P:rRNA 3'-end processing"/>
    <property type="evidence" value="ECO:0007669"/>
    <property type="project" value="TreeGrafter"/>
</dbReference>
<organism evidence="3 4">
    <name type="scientific">Aminobacterium colombiense (strain DSM 12261 / ALA-1)</name>
    <dbReference type="NCBI Taxonomy" id="572547"/>
    <lineage>
        <taxon>Bacteria</taxon>
        <taxon>Thermotogati</taxon>
        <taxon>Synergistota</taxon>
        <taxon>Synergistia</taxon>
        <taxon>Synergistales</taxon>
        <taxon>Aminobacteriaceae</taxon>
        <taxon>Aminobacterium</taxon>
    </lineage>
</organism>
<dbReference type="AlphaFoldDB" id="D5ED81"/>
<dbReference type="InterPro" id="IPR006675">
    <property type="entry name" value="HDIG_dom"/>
</dbReference>
<dbReference type="EMBL" id="CP001997">
    <property type="protein sequence ID" value="ADE56513.1"/>
    <property type="molecule type" value="Genomic_DNA"/>
</dbReference>
<dbReference type="STRING" id="572547.Amico_0370"/>
<dbReference type="eggNOG" id="COG3481">
    <property type="taxonomic scope" value="Bacteria"/>
</dbReference>
<dbReference type="RefSeq" id="WP_013047779.1">
    <property type="nucleotide sequence ID" value="NC_014011.1"/>
</dbReference>
<dbReference type="KEGG" id="aco:Amico_0370"/>
<dbReference type="GO" id="GO:0016787">
    <property type="term" value="F:hydrolase activity"/>
    <property type="evidence" value="ECO:0007669"/>
    <property type="project" value="UniProtKB-KW"/>
</dbReference>
<dbReference type="Proteomes" id="UP000002366">
    <property type="component" value="Chromosome"/>
</dbReference>
<sequence>MAEAETLKKMTETVKKQNVLGTGAVKKLPRDSKFYCLGVVSKLASKKDKNNKTYWELSLMDKEGTIEGKIWGNAEWWDCRPEGQNETGSHEAAESKKKIDPLTWECMSDLQGQTVGLLGQVAEFRGQPQYNFNAIYYVDQNKYPPYTFVQRSPFPLEEMKNEFFGLVESCQPPIKDFLAFVFSGDFWRQFENWPAAVSHHHAYVSGLLEHTLGVARLACGMVDASTSSGYGANRDLVVAGALLHDIGKIDSYRLSPAPEMTVEGTVIDHIVLGYNRFSRLAEDFGLDEKYAAALGHIIVSHHGCKEFGSPVVPATPEAMIVSAADELDFKLYCWRDAVDQIDEGKEISEWNYSAQRRFWKWELE</sequence>
<dbReference type="NCBIfam" id="TIGR00277">
    <property type="entry name" value="HDIG"/>
    <property type="match status" value="1"/>
</dbReference>
<reference evidence="3 4" key="1">
    <citation type="journal article" date="2010" name="Stand. Genomic Sci.">
        <title>Complete genome sequence of Aminobacterium colombiense type strain (ALA-1).</title>
        <authorList>
            <person name="Chertkov O."/>
            <person name="Sikorski J."/>
            <person name="Brambilla E."/>
            <person name="Lapidus A."/>
            <person name="Copeland A."/>
            <person name="Glavina Del Rio T."/>
            <person name="Nolan M."/>
            <person name="Lucas S."/>
            <person name="Tice H."/>
            <person name="Cheng J.F."/>
            <person name="Han C."/>
            <person name="Detter J.C."/>
            <person name="Bruce D."/>
            <person name="Tapia R."/>
            <person name="Goodwin L."/>
            <person name="Pitluck S."/>
            <person name="Liolios K."/>
            <person name="Ivanova N."/>
            <person name="Mavromatis K."/>
            <person name="Ovchinnikova G."/>
            <person name="Pati A."/>
            <person name="Chen A."/>
            <person name="Palaniappan K."/>
            <person name="Land M."/>
            <person name="Hauser L."/>
            <person name="Chang Y.J."/>
            <person name="Jeffries C.D."/>
            <person name="Spring S."/>
            <person name="Rohde M."/>
            <person name="Goker M."/>
            <person name="Bristow J."/>
            <person name="Eisen J.A."/>
            <person name="Markowitz V."/>
            <person name="Hugenholtz P."/>
            <person name="Kyrpides N.C."/>
            <person name="Klenk H.P."/>
        </authorList>
    </citation>
    <scope>NUCLEOTIDE SEQUENCE [LARGE SCALE GENOMIC DNA]</scope>
    <source>
        <strain evidence="4">DSM 12261 / ALA-1</strain>
    </source>
</reference>
<dbReference type="PANTHER" id="PTHR37294:SF1">
    <property type="entry name" value="3'-5' EXORIBONUCLEASE YHAM"/>
    <property type="match status" value="1"/>
</dbReference>
<dbReference type="PANTHER" id="PTHR37294">
    <property type="entry name" value="3'-5' EXORIBONUCLEASE YHAM"/>
    <property type="match status" value="1"/>
</dbReference>
<dbReference type="SUPFAM" id="SSF109604">
    <property type="entry name" value="HD-domain/PDEase-like"/>
    <property type="match status" value="1"/>
</dbReference>
<gene>
    <name evidence="3" type="ordered locus">Amico_0370</name>
</gene>
<evidence type="ECO:0000256" key="1">
    <source>
        <dbReference type="ARBA" id="ARBA00022801"/>
    </source>
</evidence>
<name>D5ED81_AMICL</name>
<protein>
    <submittedName>
        <fullName evidence="3">Metal dependent phosphohydrolase</fullName>
    </submittedName>
</protein>
<proteinExistence type="predicted"/>